<sequence>MGAHMKPRLKVKELALAKGYNMSSLSRKADVSFRTIKRYFRNPLDPATTDTLGRVAQALEVEIGDLIELVPDDYQEKESEGEE</sequence>
<comment type="caution">
    <text evidence="2">The sequence shown here is derived from an EMBL/GenBank/DDBJ whole genome shotgun (WGS) entry which is preliminary data.</text>
</comment>
<organism evidence="2 3">
    <name type="scientific">Dictyobacter halimunensis</name>
    <dbReference type="NCBI Taxonomy" id="3026934"/>
    <lineage>
        <taxon>Bacteria</taxon>
        <taxon>Bacillati</taxon>
        <taxon>Chloroflexota</taxon>
        <taxon>Ktedonobacteria</taxon>
        <taxon>Ktedonobacterales</taxon>
        <taxon>Dictyobacteraceae</taxon>
        <taxon>Dictyobacter</taxon>
    </lineage>
</organism>
<dbReference type="InterPro" id="IPR010982">
    <property type="entry name" value="Lambda_DNA-bd_dom_sf"/>
</dbReference>
<dbReference type="Proteomes" id="UP001344906">
    <property type="component" value="Unassembled WGS sequence"/>
</dbReference>
<name>A0ABQ6G1C0_9CHLR</name>
<dbReference type="SMART" id="SM00530">
    <property type="entry name" value="HTH_XRE"/>
    <property type="match status" value="1"/>
</dbReference>
<dbReference type="SUPFAM" id="SSF47413">
    <property type="entry name" value="lambda repressor-like DNA-binding domains"/>
    <property type="match status" value="1"/>
</dbReference>
<dbReference type="InterPro" id="IPR001387">
    <property type="entry name" value="Cro/C1-type_HTH"/>
</dbReference>
<gene>
    <name evidence="2" type="ORF">KDH_66340</name>
</gene>
<evidence type="ECO:0000313" key="2">
    <source>
        <dbReference type="EMBL" id="GLV59810.1"/>
    </source>
</evidence>
<feature type="domain" description="HTH cro/C1-type" evidence="1">
    <location>
        <begin position="11"/>
        <end position="66"/>
    </location>
</feature>
<accession>A0ABQ6G1C0</accession>
<proteinExistence type="predicted"/>
<dbReference type="Pfam" id="PF13443">
    <property type="entry name" value="HTH_26"/>
    <property type="match status" value="1"/>
</dbReference>
<protein>
    <recommendedName>
        <fullName evidence="1">HTH cro/C1-type domain-containing protein</fullName>
    </recommendedName>
</protein>
<dbReference type="PROSITE" id="PS50943">
    <property type="entry name" value="HTH_CROC1"/>
    <property type="match status" value="1"/>
</dbReference>
<dbReference type="EMBL" id="BSRI01000002">
    <property type="protein sequence ID" value="GLV59810.1"/>
    <property type="molecule type" value="Genomic_DNA"/>
</dbReference>
<reference evidence="2 3" key="1">
    <citation type="submission" date="2023-02" db="EMBL/GenBank/DDBJ databases">
        <title>Dictyobacter halimunensis sp. nov., a new member of the class Ktedonobacteria from forest soil in a geothermal area.</title>
        <authorList>
            <person name="Rachmania M.K."/>
            <person name="Ningsih F."/>
            <person name="Sakai Y."/>
            <person name="Yabe S."/>
            <person name="Yokota A."/>
            <person name="Sjamsuridzal W."/>
        </authorList>
    </citation>
    <scope>NUCLEOTIDE SEQUENCE [LARGE SCALE GENOMIC DNA]</scope>
    <source>
        <strain evidence="2 3">S3.2.2.5</strain>
    </source>
</reference>
<evidence type="ECO:0000313" key="3">
    <source>
        <dbReference type="Proteomes" id="UP001344906"/>
    </source>
</evidence>
<dbReference type="RefSeq" id="WP_338256623.1">
    <property type="nucleotide sequence ID" value="NZ_BSRI01000002.1"/>
</dbReference>
<evidence type="ECO:0000259" key="1">
    <source>
        <dbReference type="PROSITE" id="PS50943"/>
    </source>
</evidence>
<keyword evidence="3" id="KW-1185">Reference proteome</keyword>
<dbReference type="Gene3D" id="1.10.260.40">
    <property type="entry name" value="lambda repressor-like DNA-binding domains"/>
    <property type="match status" value="1"/>
</dbReference>